<keyword evidence="6" id="KW-1185">Reference proteome</keyword>
<gene>
    <name evidence="5" type="ORF">CXB51_002695</name>
</gene>
<protein>
    <recommendedName>
        <fullName evidence="7">Indole-3-acetic acid-amido synthetase GH3.17-like</fullName>
    </recommendedName>
</protein>
<dbReference type="OrthoDB" id="948762at2759"/>
<dbReference type="PANTHER" id="PTHR31901:SF33">
    <property type="entry name" value="INDOLE-3-ACETIC ACID-AMIDO SYNTHETASE GH3.17"/>
    <property type="match status" value="1"/>
</dbReference>
<dbReference type="AlphaFoldDB" id="A0A8J5ZFC2"/>
<dbReference type="InterPro" id="IPR055377">
    <property type="entry name" value="GH3_M"/>
</dbReference>
<keyword evidence="2" id="KW-0436">Ligase</keyword>
<dbReference type="Pfam" id="PF03321">
    <property type="entry name" value="GH3"/>
    <property type="match status" value="1"/>
</dbReference>
<proteinExistence type="inferred from homology"/>
<dbReference type="Pfam" id="PF23571">
    <property type="entry name" value="GH3_M"/>
    <property type="match status" value="1"/>
</dbReference>
<reference evidence="5 6" key="1">
    <citation type="journal article" date="2021" name="bioRxiv">
        <title>The Gossypium anomalum genome as a resource for cotton improvement and evolutionary analysis of hybrid incompatibility.</title>
        <authorList>
            <person name="Grover C.E."/>
            <person name="Yuan D."/>
            <person name="Arick M.A."/>
            <person name="Miller E.R."/>
            <person name="Hu G."/>
            <person name="Peterson D.G."/>
            <person name="Wendel J.F."/>
            <person name="Udall J.A."/>
        </authorList>
    </citation>
    <scope>NUCLEOTIDE SEQUENCE [LARGE SCALE GENOMIC DNA]</scope>
    <source>
        <strain evidence="5">JFW-Udall</strain>
        <tissue evidence="5">Leaf</tissue>
    </source>
</reference>
<evidence type="ECO:0000313" key="6">
    <source>
        <dbReference type="Proteomes" id="UP000701853"/>
    </source>
</evidence>
<dbReference type="InterPro" id="IPR055378">
    <property type="entry name" value="GH3_C"/>
</dbReference>
<dbReference type="GO" id="GO:0005737">
    <property type="term" value="C:cytoplasm"/>
    <property type="evidence" value="ECO:0007669"/>
    <property type="project" value="TreeGrafter"/>
</dbReference>
<dbReference type="Proteomes" id="UP000701853">
    <property type="component" value="Chromosome 2"/>
</dbReference>
<evidence type="ECO:0000313" key="5">
    <source>
        <dbReference type="EMBL" id="KAG8500595.1"/>
    </source>
</evidence>
<evidence type="ECO:0000259" key="4">
    <source>
        <dbReference type="Pfam" id="PF23572"/>
    </source>
</evidence>
<dbReference type="Pfam" id="PF23572">
    <property type="entry name" value="GH3_C"/>
    <property type="match status" value="1"/>
</dbReference>
<comment type="similarity">
    <text evidence="1">Belongs to the IAA-amido conjugating enzyme family.</text>
</comment>
<organism evidence="5 6">
    <name type="scientific">Gossypium anomalum</name>
    <dbReference type="NCBI Taxonomy" id="47600"/>
    <lineage>
        <taxon>Eukaryota</taxon>
        <taxon>Viridiplantae</taxon>
        <taxon>Streptophyta</taxon>
        <taxon>Embryophyta</taxon>
        <taxon>Tracheophyta</taxon>
        <taxon>Spermatophyta</taxon>
        <taxon>Magnoliopsida</taxon>
        <taxon>eudicotyledons</taxon>
        <taxon>Gunneridae</taxon>
        <taxon>Pentapetalae</taxon>
        <taxon>rosids</taxon>
        <taxon>malvids</taxon>
        <taxon>Malvales</taxon>
        <taxon>Malvaceae</taxon>
        <taxon>Malvoideae</taxon>
        <taxon>Gossypium</taxon>
    </lineage>
</organism>
<evidence type="ECO:0000259" key="3">
    <source>
        <dbReference type="Pfam" id="PF23571"/>
    </source>
</evidence>
<dbReference type="GO" id="GO:0016881">
    <property type="term" value="F:acid-amino acid ligase activity"/>
    <property type="evidence" value="ECO:0007669"/>
    <property type="project" value="TreeGrafter"/>
</dbReference>
<comment type="caution">
    <text evidence="5">The sequence shown here is derived from an EMBL/GenBank/DDBJ whole genome shotgun (WGS) entry which is preliminary data.</text>
</comment>
<sequence>MEPTISIESGWKILEDMTINAYQTQQHVLVEILTQNLHTEYLSQFLNGHFDKEHFKTKVPVVDYEDIKPYIQRIANEEPSNIILAETVTALTRSSGTSAGQPKLMPLTDSELDRRTYGRCLISSVINKFVDGLDQGKRMQLLFVRPEIKAPSGLPTRSILTSYLISKNFEKHESSLHTSPIATILCSDSKQSMYCQMLSALLQRNEVVCVGSVFGSTLVQAIRFFEDHWKELCSNIRRGQLSAWISDTGCINSLSMILNKPNPELADLIEDICNAKSWEGIIKKLWPGTKCIDAIVTGSMAQYIPMLEFYCGGLPLVSKYYSSSEGLLGINLKPLSKPCDTCYTLVPSMAYFEFLPVHETNEEERSKKEVIEVVDLVNVKLGQCYELVVTTFIGLYRYKVGDILKVTGYHNNAPQFQFVRRKDAFLSIDSEKTAEDELAEGMLQAKLFVGQFQLQLVDYTSAVDISLIPGHYILFWELKMEGSSKSPELSPSIIEECCYIVEQSLNFVYRASRMGNSIGPLEIRVVKHGTFDALMDFSVSKGSSGSQYKTPRCIKLEEALKILNSRVVGRYFSQQLPGYKTLKWKLNKSM</sequence>
<evidence type="ECO:0000256" key="1">
    <source>
        <dbReference type="ARBA" id="ARBA00008068"/>
    </source>
</evidence>
<feature type="domain" description="GH3 C-terminal" evidence="4">
    <location>
        <begin position="452"/>
        <end position="556"/>
    </location>
</feature>
<name>A0A8J5ZFC2_9ROSI</name>
<dbReference type="InterPro" id="IPR004993">
    <property type="entry name" value="GH3"/>
</dbReference>
<feature type="domain" description="GH3 middle" evidence="3">
    <location>
        <begin position="343"/>
        <end position="421"/>
    </location>
</feature>
<evidence type="ECO:0000256" key="2">
    <source>
        <dbReference type="ARBA" id="ARBA00022598"/>
    </source>
</evidence>
<evidence type="ECO:0008006" key="7">
    <source>
        <dbReference type="Google" id="ProtNLM"/>
    </source>
</evidence>
<dbReference type="EMBL" id="JAHUZN010000002">
    <property type="protein sequence ID" value="KAG8500595.1"/>
    <property type="molecule type" value="Genomic_DNA"/>
</dbReference>
<accession>A0A8J5ZFC2</accession>
<dbReference type="PANTHER" id="PTHR31901">
    <property type="entry name" value="GH3 DOMAIN-CONTAINING PROTEIN"/>
    <property type="match status" value="1"/>
</dbReference>